<dbReference type="SMR" id="Q9YCR9"/>
<dbReference type="EnsemblBacteria" id="BAA80178">
    <property type="protein sequence ID" value="BAA80178"/>
    <property type="gene ID" value="APE_1192"/>
</dbReference>
<dbReference type="Gene3D" id="3.90.550.10">
    <property type="entry name" value="Spore Coat Polysaccharide Biosynthesis Protein SpsA, Chain A"/>
    <property type="match status" value="1"/>
</dbReference>
<dbReference type="PIR" id="D72590">
    <property type="entry name" value="D72590"/>
</dbReference>
<accession>Q9YCR9</accession>
<dbReference type="Proteomes" id="UP000002518">
    <property type="component" value="Chromosome"/>
</dbReference>
<evidence type="ECO:0000313" key="2">
    <source>
        <dbReference type="EMBL" id="BAA80178.1"/>
    </source>
</evidence>
<organism evidence="2 3">
    <name type="scientific">Aeropyrum pernix (strain ATCC 700893 / DSM 11879 / JCM 9820 / NBRC 100138 / K1)</name>
    <dbReference type="NCBI Taxonomy" id="272557"/>
    <lineage>
        <taxon>Archaea</taxon>
        <taxon>Thermoproteota</taxon>
        <taxon>Thermoprotei</taxon>
        <taxon>Desulfurococcales</taxon>
        <taxon>Desulfurococcaceae</taxon>
        <taxon>Aeropyrum</taxon>
    </lineage>
</organism>
<proteinExistence type="predicted"/>
<protein>
    <submittedName>
        <fullName evidence="2">Glycosyl transferase, family 2</fullName>
    </submittedName>
</protein>
<dbReference type="GO" id="GO:0016740">
    <property type="term" value="F:transferase activity"/>
    <property type="evidence" value="ECO:0007669"/>
    <property type="project" value="UniProtKB-KW"/>
</dbReference>
<dbReference type="AlphaFoldDB" id="Q9YCR9"/>
<evidence type="ECO:0000313" key="3">
    <source>
        <dbReference type="Proteomes" id="UP000002518"/>
    </source>
</evidence>
<dbReference type="STRING" id="272557.APE_1192"/>
<keyword evidence="3" id="KW-1185">Reference proteome</keyword>
<dbReference type="GO" id="GO:0006487">
    <property type="term" value="P:protein N-linked glycosylation"/>
    <property type="evidence" value="ECO:0007669"/>
    <property type="project" value="TreeGrafter"/>
</dbReference>
<dbReference type="RefSeq" id="WP_010866217.1">
    <property type="nucleotide sequence ID" value="NC_000854.2"/>
</dbReference>
<dbReference type="CAZy" id="GT2">
    <property type="family name" value="Glycosyltransferase Family 2"/>
</dbReference>
<keyword evidence="2" id="KW-0808">Transferase</keyword>
<dbReference type="SUPFAM" id="SSF53448">
    <property type="entry name" value="Nucleotide-diphospho-sugar transferases"/>
    <property type="match status" value="1"/>
</dbReference>
<name>Q9YCR9_AERPE</name>
<gene>
    <name evidence="2" type="ordered locus">APE_1192</name>
</gene>
<dbReference type="GeneID" id="1445846"/>
<dbReference type="Pfam" id="PF00535">
    <property type="entry name" value="Glycos_transf_2"/>
    <property type="match status" value="1"/>
</dbReference>
<dbReference type="PANTHER" id="PTHR10859">
    <property type="entry name" value="GLYCOSYL TRANSFERASE"/>
    <property type="match status" value="1"/>
</dbReference>
<dbReference type="KEGG" id="ape:APE_1192"/>
<dbReference type="InterPro" id="IPR029044">
    <property type="entry name" value="Nucleotide-diphossugar_trans"/>
</dbReference>
<reference evidence="2 3" key="1">
    <citation type="journal article" date="1999" name="DNA Res.">
        <title>Complete genome sequence of an aerobic hyper-thermophilic crenarchaeon, Aeropyrum pernix K1.</title>
        <authorList>
            <person name="Kawarabayasi Y."/>
            <person name="Hino Y."/>
            <person name="Horikawa H."/>
            <person name="Yamazaki S."/>
            <person name="Haikawa Y."/>
            <person name="Jin-no K."/>
            <person name="Takahashi M."/>
            <person name="Sekine M."/>
            <person name="Baba S."/>
            <person name="Ankai A."/>
            <person name="Kosugi H."/>
            <person name="Hosoyama A."/>
            <person name="Fukui S."/>
            <person name="Nagai Y."/>
            <person name="Nishijima K."/>
            <person name="Nakazawa H."/>
            <person name="Takamiya M."/>
            <person name="Masuda S."/>
            <person name="Funahashi T."/>
            <person name="Tanaka T."/>
            <person name="Kudoh Y."/>
            <person name="Yamazaki J."/>
            <person name="Kushida N."/>
            <person name="Oguchi A."/>
            <person name="Aoki K."/>
            <person name="Kubota K."/>
            <person name="Nakamura Y."/>
            <person name="Nomura N."/>
            <person name="Sako Y."/>
            <person name="Kikuchi H."/>
        </authorList>
    </citation>
    <scope>NUCLEOTIDE SEQUENCE [LARGE SCALE GENOMIC DNA]</scope>
    <source>
        <strain evidence="3">ATCC 700893 / DSM 11879 / JCM 9820 / NBRC 100138 / K1</strain>
    </source>
</reference>
<dbReference type="InterPro" id="IPR001173">
    <property type="entry name" value="Glyco_trans_2-like"/>
</dbReference>
<feature type="domain" description="Glycosyltransferase 2-like" evidence="1">
    <location>
        <begin position="4"/>
        <end position="161"/>
    </location>
</feature>
<evidence type="ECO:0000259" key="1">
    <source>
        <dbReference type="Pfam" id="PF00535"/>
    </source>
</evidence>
<sequence>MIVSVVIPVAKEGNTLYERIHLINKHFNSLSSSHKFSYEIILVSDIFHKPTLKAMIRLAKENVAKCLLLTQRIGKGGSIKNAIPFSRGDYIVILDADIPVRPIFINQAVVLAMNLGIDLIIANRVYRTHSLLRRVLSVAYNSLVNLLFKTGLRDHQAGLKILSRRAAKIILMKRTRTDGLAYDTEIVVWAKRHGLRYRAVNVVWREQREGSTIPPMRALLTMLADLIMLRLLTLAGKYVALQKLVIGRVIDLGNIHTVGQEFMTVIRASRPKNHLLNVLRKLYIAVALRR</sequence>
<dbReference type="eggNOG" id="arCOG00894">
    <property type="taxonomic scope" value="Archaea"/>
</dbReference>
<dbReference type="EMBL" id="BA000002">
    <property type="protein sequence ID" value="BAA80178.1"/>
    <property type="molecule type" value="Genomic_DNA"/>
</dbReference>
<dbReference type="PANTHER" id="PTHR10859:SF91">
    <property type="entry name" value="DOLICHYL-PHOSPHATE BETA-GLUCOSYLTRANSFERASE"/>
    <property type="match status" value="1"/>
</dbReference>